<dbReference type="CDD" id="cd04242">
    <property type="entry name" value="AAK_G5K_ProB"/>
    <property type="match status" value="1"/>
</dbReference>
<dbReference type="InterPro" id="IPR036393">
    <property type="entry name" value="AceGlu_kinase-like_sf"/>
</dbReference>
<evidence type="ECO:0000256" key="5">
    <source>
        <dbReference type="ARBA" id="ARBA00022741"/>
    </source>
</evidence>
<dbReference type="GO" id="GO:0004349">
    <property type="term" value="F:glutamate 5-kinase activity"/>
    <property type="evidence" value="ECO:0007669"/>
    <property type="project" value="UniProtKB-UniRule"/>
</dbReference>
<evidence type="ECO:0000256" key="6">
    <source>
        <dbReference type="ARBA" id="ARBA00022777"/>
    </source>
</evidence>
<evidence type="ECO:0000313" key="11">
    <source>
        <dbReference type="Proteomes" id="UP000075787"/>
    </source>
</evidence>
<gene>
    <name evidence="8" type="primary">proB</name>
    <name evidence="10" type="ORF">AUP44_14750</name>
</gene>
<feature type="binding site" evidence="8">
    <location>
        <position position="67"/>
    </location>
    <ligand>
        <name>substrate</name>
    </ligand>
</feature>
<dbReference type="PROSITE" id="PS50890">
    <property type="entry name" value="PUA"/>
    <property type="match status" value="1"/>
</dbReference>
<dbReference type="SUPFAM" id="SSF53633">
    <property type="entry name" value="Carbamate kinase-like"/>
    <property type="match status" value="1"/>
</dbReference>
<accession>A0A162JXC3</accession>
<evidence type="ECO:0000256" key="1">
    <source>
        <dbReference type="ARBA" id="ARBA00022490"/>
    </source>
</evidence>
<dbReference type="GO" id="GO:0003723">
    <property type="term" value="F:RNA binding"/>
    <property type="evidence" value="ECO:0007669"/>
    <property type="project" value="InterPro"/>
</dbReference>
<dbReference type="InterPro" id="IPR001048">
    <property type="entry name" value="Asp/Glu/Uridylate_kinase"/>
</dbReference>
<feature type="binding site" evidence="8">
    <location>
        <begin position="228"/>
        <end position="234"/>
    </location>
    <ligand>
        <name>ATP</name>
        <dbReference type="ChEBI" id="CHEBI:30616"/>
    </ligand>
</feature>
<protein>
    <recommendedName>
        <fullName evidence="8">Glutamate 5-kinase</fullName>
        <ecNumber evidence="8">2.7.2.11</ecNumber>
    </recommendedName>
    <alternativeName>
        <fullName evidence="8">Gamma-glutamyl kinase</fullName>
        <shortName evidence="8">GK</shortName>
    </alternativeName>
</protein>
<evidence type="ECO:0000256" key="4">
    <source>
        <dbReference type="ARBA" id="ARBA00022679"/>
    </source>
</evidence>
<dbReference type="Gene3D" id="2.30.130.10">
    <property type="entry name" value="PUA domain"/>
    <property type="match status" value="1"/>
</dbReference>
<comment type="similarity">
    <text evidence="8">Belongs to the glutamate 5-kinase family.</text>
</comment>
<evidence type="ECO:0000256" key="3">
    <source>
        <dbReference type="ARBA" id="ARBA00022650"/>
    </source>
</evidence>
<dbReference type="FunFam" id="2.30.130.10:FF:000007">
    <property type="entry name" value="Glutamate 5-kinase"/>
    <property type="match status" value="1"/>
</dbReference>
<dbReference type="InterPro" id="IPR041739">
    <property type="entry name" value="G5K_ProB"/>
</dbReference>
<organism evidence="10 11">
    <name type="scientific">Tistrella mobilis</name>
    <dbReference type="NCBI Taxonomy" id="171437"/>
    <lineage>
        <taxon>Bacteria</taxon>
        <taxon>Pseudomonadati</taxon>
        <taxon>Pseudomonadota</taxon>
        <taxon>Alphaproteobacteria</taxon>
        <taxon>Geminicoccales</taxon>
        <taxon>Geminicoccaceae</taxon>
        <taxon>Tistrella</taxon>
    </lineage>
</organism>
<comment type="caution">
    <text evidence="10">The sequence shown here is derived from an EMBL/GenBank/DDBJ whole genome shotgun (WGS) entry which is preliminary data.</text>
</comment>
<dbReference type="SUPFAM" id="SSF88697">
    <property type="entry name" value="PUA domain-like"/>
    <property type="match status" value="1"/>
</dbReference>
<keyword evidence="4 8" id="KW-0808">Transferase</keyword>
<dbReference type="GeneID" id="97243773"/>
<name>A0A162JXC3_9PROT</name>
<dbReference type="PRINTS" id="PR00474">
    <property type="entry name" value="GLU5KINASE"/>
</dbReference>
<comment type="catalytic activity">
    <reaction evidence="8">
        <text>L-glutamate + ATP = L-glutamyl 5-phosphate + ADP</text>
        <dbReference type="Rhea" id="RHEA:14877"/>
        <dbReference type="ChEBI" id="CHEBI:29985"/>
        <dbReference type="ChEBI" id="CHEBI:30616"/>
        <dbReference type="ChEBI" id="CHEBI:58274"/>
        <dbReference type="ChEBI" id="CHEBI:456216"/>
        <dbReference type="EC" id="2.7.2.11"/>
    </reaction>
</comment>
<dbReference type="Pfam" id="PF00696">
    <property type="entry name" value="AA_kinase"/>
    <property type="match status" value="1"/>
</dbReference>
<dbReference type="HAMAP" id="MF_00456">
    <property type="entry name" value="ProB"/>
    <property type="match status" value="1"/>
</dbReference>
<dbReference type="SMART" id="SM00359">
    <property type="entry name" value="PUA"/>
    <property type="match status" value="1"/>
</dbReference>
<evidence type="ECO:0000256" key="2">
    <source>
        <dbReference type="ARBA" id="ARBA00022605"/>
    </source>
</evidence>
<comment type="pathway">
    <text evidence="8">Amino-acid biosynthesis; L-proline biosynthesis; L-glutamate 5-semialdehyde from L-glutamate: step 1/2.</text>
</comment>
<dbReference type="InterPro" id="IPR001057">
    <property type="entry name" value="Glu/AcGlu_kinase"/>
</dbReference>
<dbReference type="InterPro" id="IPR005715">
    <property type="entry name" value="Glu_5kinase/COase_Synthase"/>
</dbReference>
<feature type="domain" description="PUA" evidence="9">
    <location>
        <begin position="293"/>
        <end position="375"/>
    </location>
</feature>
<feature type="binding site" evidence="8">
    <location>
        <position position="26"/>
    </location>
    <ligand>
        <name>ATP</name>
        <dbReference type="ChEBI" id="CHEBI:30616"/>
    </ligand>
</feature>
<evidence type="ECO:0000259" key="9">
    <source>
        <dbReference type="SMART" id="SM00359"/>
    </source>
</evidence>
<feature type="binding site" evidence="8">
    <location>
        <begin position="186"/>
        <end position="187"/>
    </location>
    <ligand>
        <name>ATP</name>
        <dbReference type="ChEBI" id="CHEBI:30616"/>
    </ligand>
</feature>
<keyword evidence="2 8" id="KW-0028">Amino-acid biosynthesis</keyword>
<reference evidence="10 11" key="1">
    <citation type="submission" date="2015-12" db="EMBL/GenBank/DDBJ databases">
        <title>Genome sequence of Tistrella mobilis MCCC 1A02139.</title>
        <authorList>
            <person name="Lu L."/>
            <person name="Lai Q."/>
            <person name="Shao Z."/>
            <person name="Qian P."/>
        </authorList>
    </citation>
    <scope>NUCLEOTIDE SEQUENCE [LARGE SCALE GENOMIC DNA]</scope>
    <source>
        <strain evidence="10 11">MCCC 1A02139</strain>
    </source>
</reference>
<dbReference type="OrthoDB" id="9804434at2"/>
<keyword evidence="1 8" id="KW-0963">Cytoplasm</keyword>
<evidence type="ECO:0000256" key="7">
    <source>
        <dbReference type="ARBA" id="ARBA00022840"/>
    </source>
</evidence>
<dbReference type="PANTHER" id="PTHR43654:SF1">
    <property type="entry name" value="ISOPENTENYL PHOSPHATE KINASE"/>
    <property type="match status" value="1"/>
</dbReference>
<feature type="binding site" evidence="8">
    <location>
        <position position="166"/>
    </location>
    <ligand>
        <name>substrate</name>
    </ligand>
</feature>
<dbReference type="GO" id="GO:0005524">
    <property type="term" value="F:ATP binding"/>
    <property type="evidence" value="ECO:0007669"/>
    <property type="project" value="UniProtKB-KW"/>
</dbReference>
<dbReference type="GO" id="GO:0005829">
    <property type="term" value="C:cytosol"/>
    <property type="evidence" value="ECO:0007669"/>
    <property type="project" value="TreeGrafter"/>
</dbReference>
<dbReference type="PROSITE" id="PS00902">
    <property type="entry name" value="GLUTAMATE_5_KINASE"/>
    <property type="match status" value="1"/>
</dbReference>
<dbReference type="NCBIfam" id="TIGR01027">
    <property type="entry name" value="proB"/>
    <property type="match status" value="1"/>
</dbReference>
<dbReference type="UniPathway" id="UPA00098">
    <property type="reaction ID" value="UER00359"/>
</dbReference>
<evidence type="ECO:0000313" key="10">
    <source>
        <dbReference type="EMBL" id="KYO50056.1"/>
    </source>
</evidence>
<dbReference type="InterPro" id="IPR011529">
    <property type="entry name" value="Glu_5kinase"/>
</dbReference>
<keyword evidence="3 8" id="KW-0641">Proline biosynthesis</keyword>
<dbReference type="AlphaFoldDB" id="A0A162JXC3"/>
<dbReference type="InterPro" id="IPR036974">
    <property type="entry name" value="PUA_sf"/>
</dbReference>
<dbReference type="InterPro" id="IPR002478">
    <property type="entry name" value="PUA"/>
</dbReference>
<proteinExistence type="inferred from homology"/>
<comment type="subcellular location">
    <subcellularLocation>
        <location evidence="8">Cytoplasm</location>
    </subcellularLocation>
</comment>
<sequence>MTIAGTDLADTPAAAGLRAAKRVVIKVGSALLVDETTGRLRDAWLRSLADDIARMRARGQEVIVVSSGAIALGRRLLGLGQGVLRLEEKQAAAATGQIRLAHAYETVLGPHGIQVAQVLLTLEDSEARRRYLNARATLGTLLKLGAVPVINENDTVATAEIRFGDNDRLSARVAEMASADLLLLLSDIDGLYTADPGIDPMARHIPRVPRLTPRIMAMGGGSRSAVGTGGMATKLAAARVAGAAGCAMVIALGRHMGPVGAVEAGGRATWFDPETTPHTARKRWIGGRLSPRGTLTVDEGAVKALARGGSLLPAGIRLVTGRFQRGDAVAVVDPAGREIARGLAAYGDADARAIAGHRSAEIEQILGFRGRDEMIHRDDLVFHGGDMPATTGDDTEEAQAS</sequence>
<dbReference type="InterPro" id="IPR019797">
    <property type="entry name" value="Glutamate_5-kinase_CS"/>
</dbReference>
<dbReference type="InterPro" id="IPR015947">
    <property type="entry name" value="PUA-like_sf"/>
</dbReference>
<dbReference type="GO" id="GO:0055129">
    <property type="term" value="P:L-proline biosynthetic process"/>
    <property type="evidence" value="ECO:0007669"/>
    <property type="project" value="UniProtKB-UniRule"/>
</dbReference>
<dbReference type="PIRSF" id="PIRSF000729">
    <property type="entry name" value="GK"/>
    <property type="match status" value="1"/>
</dbReference>
<dbReference type="EMBL" id="LPZR01000208">
    <property type="protein sequence ID" value="KYO50056.1"/>
    <property type="molecule type" value="Genomic_DNA"/>
</dbReference>
<evidence type="ECO:0000256" key="8">
    <source>
        <dbReference type="HAMAP-Rule" id="MF_00456"/>
    </source>
</evidence>
<keyword evidence="5 8" id="KW-0547">Nucleotide-binding</keyword>
<dbReference type="Pfam" id="PF01472">
    <property type="entry name" value="PUA"/>
    <property type="match status" value="1"/>
</dbReference>
<keyword evidence="7 8" id="KW-0067">ATP-binding</keyword>
<dbReference type="EC" id="2.7.2.11" evidence="8"/>
<dbReference type="PANTHER" id="PTHR43654">
    <property type="entry name" value="GLUTAMATE 5-KINASE"/>
    <property type="match status" value="1"/>
</dbReference>
<comment type="function">
    <text evidence="8">Catalyzes the transfer of a phosphate group to glutamate to form L-glutamate 5-phosphate.</text>
</comment>
<dbReference type="RefSeq" id="WP_062769024.1">
    <property type="nucleotide sequence ID" value="NZ_CP121045.1"/>
</dbReference>
<dbReference type="Proteomes" id="UP000075787">
    <property type="component" value="Unassembled WGS sequence"/>
</dbReference>
<dbReference type="FunFam" id="3.40.1160.10:FF:000018">
    <property type="entry name" value="Glutamate 5-kinase"/>
    <property type="match status" value="1"/>
</dbReference>
<dbReference type="Gene3D" id="3.40.1160.10">
    <property type="entry name" value="Acetylglutamate kinase-like"/>
    <property type="match status" value="2"/>
</dbReference>
<dbReference type="CDD" id="cd21157">
    <property type="entry name" value="PUA_G5K"/>
    <property type="match status" value="1"/>
</dbReference>
<keyword evidence="6 8" id="KW-0418">Kinase</keyword>
<feature type="binding site" evidence="8">
    <location>
        <position position="154"/>
    </location>
    <ligand>
        <name>substrate</name>
    </ligand>
</feature>